<dbReference type="PROSITE" id="PS50119">
    <property type="entry name" value="ZF_BBOX"/>
    <property type="match status" value="1"/>
</dbReference>
<name>A0A059BFB1_EUCGR</name>
<dbReference type="eggNOG" id="KOG1601">
    <property type="taxonomic scope" value="Eukaryota"/>
</dbReference>
<dbReference type="GO" id="GO:0006355">
    <property type="term" value="P:regulation of DNA-templated transcription"/>
    <property type="evidence" value="ECO:0000318"/>
    <property type="project" value="GO_Central"/>
</dbReference>
<evidence type="ECO:0000256" key="8">
    <source>
        <dbReference type="PROSITE-ProRule" id="PRU00357"/>
    </source>
</evidence>
<evidence type="ECO:0000256" key="6">
    <source>
        <dbReference type="ARBA" id="ARBA00023242"/>
    </source>
</evidence>
<evidence type="ECO:0000259" key="11">
    <source>
        <dbReference type="PROSITE" id="PS51017"/>
    </source>
</evidence>
<keyword evidence="6 8" id="KW-0539">Nucleus</keyword>
<sequence>MSPAVMIPHKNAANAFSGKTARACDNCIQRRARWYCAADDAFLCQSCDRSVHSANPLARRHERVRLKTAATPQKHLGEFSSHHRKKPSSWHRGFTKKPRTPRGAKSALHRATKPENAARNPFPVVPEVGGDETSNEESEEHLLYRVPAYDPFVAEMCTSKGAEATAFSAEPETVAAFDGSGDGDNRSKGLTDEVENLQEFLPSDADLAEFAADVESLLGRALDTESFGIEGLGFVDCKERDDNSMDCSLGSGGAIKVEEKEGVAEVVVELGHDDMEMDVSKETFELNFDYDSPTTCGDEEEEAKVIVELEGEKNVENCGADEGTNISSEERKKKKKREIFLRLDYEAVISAWAGQGSPWTTGERPDFSPDNCWPDFMGMSGLEFQNLYGEAGVHGGHVGMGDAGREAKVSRYREKRRTRLFSKKIRYEVRKLNAEKRPRMKGRFVKRASSASSSAPAFPLLNK</sequence>
<evidence type="ECO:0000256" key="2">
    <source>
        <dbReference type="ARBA" id="ARBA00010024"/>
    </source>
</evidence>
<dbReference type="OrthoDB" id="153872at2759"/>
<comment type="subcellular location">
    <subcellularLocation>
        <location evidence="1 8">Nucleus</location>
    </subcellularLocation>
</comment>
<accession>A0A059BFB1</accession>
<dbReference type="KEGG" id="egr:104453797"/>
<dbReference type="EMBL" id="KK198759">
    <property type="protein sequence ID" value="KCW64739.1"/>
    <property type="molecule type" value="Genomic_DNA"/>
</dbReference>
<dbReference type="GO" id="GO:0005634">
    <property type="term" value="C:nucleus"/>
    <property type="evidence" value="ECO:0000318"/>
    <property type="project" value="GO_Central"/>
</dbReference>
<feature type="region of interest" description="Disordered" evidence="9">
    <location>
        <begin position="438"/>
        <end position="463"/>
    </location>
</feature>
<dbReference type="PANTHER" id="PTHR31874">
    <property type="entry name" value="CCT MOTIF FAMILY PROTEIN, EXPRESSED"/>
    <property type="match status" value="1"/>
</dbReference>
<evidence type="ECO:0000259" key="10">
    <source>
        <dbReference type="PROSITE" id="PS50119"/>
    </source>
</evidence>
<feature type="compositionally biased region" description="Acidic residues" evidence="9">
    <location>
        <begin position="129"/>
        <end position="139"/>
    </location>
</feature>
<organism evidence="12">
    <name type="scientific">Eucalyptus grandis</name>
    <name type="common">Flooded gum</name>
    <dbReference type="NCBI Taxonomy" id="71139"/>
    <lineage>
        <taxon>Eukaryota</taxon>
        <taxon>Viridiplantae</taxon>
        <taxon>Streptophyta</taxon>
        <taxon>Embryophyta</taxon>
        <taxon>Tracheophyta</taxon>
        <taxon>Spermatophyta</taxon>
        <taxon>Magnoliopsida</taxon>
        <taxon>eudicotyledons</taxon>
        <taxon>Gunneridae</taxon>
        <taxon>Pentapetalae</taxon>
        <taxon>rosids</taxon>
        <taxon>malvids</taxon>
        <taxon>Myrtales</taxon>
        <taxon>Myrtaceae</taxon>
        <taxon>Myrtoideae</taxon>
        <taxon>Eucalypteae</taxon>
        <taxon>Eucalyptus</taxon>
    </lineage>
</organism>
<evidence type="ECO:0000256" key="4">
    <source>
        <dbReference type="ARBA" id="ARBA00022771"/>
    </source>
</evidence>
<evidence type="ECO:0000256" key="5">
    <source>
        <dbReference type="ARBA" id="ARBA00022833"/>
    </source>
</evidence>
<dbReference type="InterPro" id="IPR052453">
    <property type="entry name" value="CONSTANS-like_ZF"/>
</dbReference>
<evidence type="ECO:0000256" key="9">
    <source>
        <dbReference type="SAM" id="MobiDB-lite"/>
    </source>
</evidence>
<comment type="similarity">
    <text evidence="2">Belongs to the CONSTANS family.</text>
</comment>
<proteinExistence type="inferred from homology"/>
<dbReference type="CDD" id="cd19821">
    <property type="entry name" value="Bbox1_BBX-like"/>
    <property type="match status" value="1"/>
</dbReference>
<dbReference type="InterPro" id="IPR010402">
    <property type="entry name" value="CCT_domain"/>
</dbReference>
<feature type="domain" description="B box-type" evidence="10">
    <location>
        <begin position="19"/>
        <end position="66"/>
    </location>
</feature>
<dbReference type="Gramene" id="KCW64739">
    <property type="protein sequence ID" value="KCW64739"/>
    <property type="gene ID" value="EUGRSUZ_G02322"/>
</dbReference>
<dbReference type="PROSITE" id="PS51017">
    <property type="entry name" value="CCT"/>
    <property type="match status" value="1"/>
</dbReference>
<evidence type="ECO:0000256" key="3">
    <source>
        <dbReference type="ARBA" id="ARBA00022723"/>
    </source>
</evidence>
<evidence type="ECO:0000256" key="1">
    <source>
        <dbReference type="ARBA" id="ARBA00004123"/>
    </source>
</evidence>
<evidence type="ECO:0000313" key="12">
    <source>
        <dbReference type="EMBL" id="KCW64739.1"/>
    </source>
</evidence>
<feature type="domain" description="CCT" evidence="11">
    <location>
        <begin position="405"/>
        <end position="447"/>
    </location>
</feature>
<evidence type="ECO:0000256" key="7">
    <source>
        <dbReference type="PROSITE-ProRule" id="PRU00024"/>
    </source>
</evidence>
<protein>
    <submittedName>
        <fullName evidence="12">Uncharacterized protein</fullName>
    </submittedName>
</protein>
<dbReference type="GO" id="GO:0008270">
    <property type="term" value="F:zinc ion binding"/>
    <property type="evidence" value="ECO:0007669"/>
    <property type="project" value="UniProtKB-KW"/>
</dbReference>
<gene>
    <name evidence="12" type="ORF">EUGRSUZ_G02322</name>
</gene>
<dbReference type="InterPro" id="IPR000315">
    <property type="entry name" value="Znf_B-box"/>
</dbReference>
<feature type="region of interest" description="Disordered" evidence="9">
    <location>
        <begin position="72"/>
        <end position="140"/>
    </location>
</feature>
<keyword evidence="3" id="KW-0479">Metal-binding</keyword>
<reference evidence="12" key="1">
    <citation type="submission" date="2013-07" db="EMBL/GenBank/DDBJ databases">
        <title>The genome of Eucalyptus grandis.</title>
        <authorList>
            <person name="Schmutz J."/>
            <person name="Hayes R."/>
            <person name="Myburg A."/>
            <person name="Tuskan G."/>
            <person name="Grattapaglia D."/>
            <person name="Rokhsar D.S."/>
        </authorList>
    </citation>
    <scope>NUCLEOTIDE SEQUENCE</scope>
    <source>
        <tissue evidence="12">Leaf extractions</tissue>
    </source>
</reference>
<dbReference type="Pfam" id="PF00643">
    <property type="entry name" value="zf-B_box"/>
    <property type="match status" value="1"/>
</dbReference>
<dbReference type="OMA" id="QHEEVHT"/>
<keyword evidence="4 7" id="KW-0863">Zinc-finger</keyword>
<feature type="compositionally biased region" description="Basic residues" evidence="9">
    <location>
        <begin position="82"/>
        <end position="111"/>
    </location>
</feature>
<dbReference type="AlphaFoldDB" id="A0A059BFB1"/>
<dbReference type="FunCoup" id="A0A059BFB1">
    <property type="interactions" value="1080"/>
</dbReference>
<dbReference type="SMART" id="SM00336">
    <property type="entry name" value="BBOX"/>
    <property type="match status" value="1"/>
</dbReference>
<dbReference type="InterPro" id="IPR049808">
    <property type="entry name" value="CONSTANS-like_Bbox1"/>
</dbReference>
<dbReference type="Pfam" id="PF06203">
    <property type="entry name" value="CCT"/>
    <property type="match status" value="1"/>
</dbReference>
<dbReference type="InParanoid" id="A0A059BFB1"/>
<keyword evidence="5" id="KW-0862">Zinc</keyword>
<dbReference type="PANTHER" id="PTHR31874:SF1">
    <property type="entry name" value="ZINC FINGER PROTEIN CONSTANS-LIKE 6"/>
    <property type="match status" value="1"/>
</dbReference>